<dbReference type="EMBL" id="CM051402">
    <property type="protein sequence ID" value="KAJ4710218.1"/>
    <property type="molecule type" value="Genomic_DNA"/>
</dbReference>
<keyword evidence="1" id="KW-0675">Receptor</keyword>
<evidence type="ECO:0000313" key="2">
    <source>
        <dbReference type="Proteomes" id="UP001164539"/>
    </source>
</evidence>
<gene>
    <name evidence="1" type="ORF">OWV82_016432</name>
</gene>
<sequence length="271" mass="29318">MTILLLILLSAFLNQVSSGPSNESISFNFPSFNTESCRTGSLICHGAVTAYNGYLSLTSEPLPASNSTALPLDEVGRVLYHQPVLAWPASITTVFTIKISEYPNSPGSGDGMAFLFVPDDQPPTVISYGSYLGIMDKFTEASGKLEQLAVELDTYKNDFDPDGNHVGIDTTSVREPVVAMSLNSTGVDLKSGGEITVRIDYDGWMKSLNVYVSYSGSPLQNILRQQINMSDIVPTSVYVGFSAATGAFSESHRLLNWAFITKPLPSYSLTK</sequence>
<accession>A0ACC1XG54</accession>
<comment type="caution">
    <text evidence="1">The sequence shown here is derived from an EMBL/GenBank/DDBJ whole genome shotgun (WGS) entry which is preliminary data.</text>
</comment>
<protein>
    <submittedName>
        <fullName evidence="1">Lectin receptor kinase</fullName>
    </submittedName>
</protein>
<keyword evidence="1" id="KW-0808">Transferase</keyword>
<dbReference type="Proteomes" id="UP001164539">
    <property type="component" value="Chromosome 9"/>
</dbReference>
<evidence type="ECO:0000313" key="1">
    <source>
        <dbReference type="EMBL" id="KAJ4710218.1"/>
    </source>
</evidence>
<organism evidence="1 2">
    <name type="scientific">Melia azedarach</name>
    <name type="common">Chinaberry tree</name>
    <dbReference type="NCBI Taxonomy" id="155640"/>
    <lineage>
        <taxon>Eukaryota</taxon>
        <taxon>Viridiplantae</taxon>
        <taxon>Streptophyta</taxon>
        <taxon>Embryophyta</taxon>
        <taxon>Tracheophyta</taxon>
        <taxon>Spermatophyta</taxon>
        <taxon>Magnoliopsida</taxon>
        <taxon>eudicotyledons</taxon>
        <taxon>Gunneridae</taxon>
        <taxon>Pentapetalae</taxon>
        <taxon>rosids</taxon>
        <taxon>malvids</taxon>
        <taxon>Sapindales</taxon>
        <taxon>Meliaceae</taxon>
        <taxon>Melia</taxon>
    </lineage>
</organism>
<name>A0ACC1XG54_MELAZ</name>
<keyword evidence="2" id="KW-1185">Reference proteome</keyword>
<proteinExistence type="predicted"/>
<keyword evidence="1" id="KW-0418">Kinase</keyword>
<reference evidence="1 2" key="1">
    <citation type="journal article" date="2023" name="Science">
        <title>Complex scaffold remodeling in plant triterpene biosynthesis.</title>
        <authorList>
            <person name="De La Pena R."/>
            <person name="Hodgson H."/>
            <person name="Liu J.C."/>
            <person name="Stephenson M.J."/>
            <person name="Martin A.C."/>
            <person name="Owen C."/>
            <person name="Harkess A."/>
            <person name="Leebens-Mack J."/>
            <person name="Jimenez L.E."/>
            <person name="Osbourn A."/>
            <person name="Sattely E.S."/>
        </authorList>
    </citation>
    <scope>NUCLEOTIDE SEQUENCE [LARGE SCALE GENOMIC DNA]</scope>
    <source>
        <strain evidence="2">cv. JPN11</strain>
        <tissue evidence="1">Leaf</tissue>
    </source>
</reference>